<evidence type="ECO:0000313" key="4">
    <source>
        <dbReference type="Proteomes" id="UP000000639"/>
    </source>
</evidence>
<name>A1SU76_PSYIN</name>
<reference evidence="3 4" key="1">
    <citation type="submission" date="2007-01" db="EMBL/GenBank/DDBJ databases">
        <title>Complete sequence of Psychromonas ingrahamii 37.</title>
        <authorList>
            <consortium name="US DOE Joint Genome Institute"/>
            <person name="Copeland A."/>
            <person name="Lucas S."/>
            <person name="Lapidus A."/>
            <person name="Barry K."/>
            <person name="Detter J.C."/>
            <person name="Glavina del Rio T."/>
            <person name="Hammon N."/>
            <person name="Israni S."/>
            <person name="Dalin E."/>
            <person name="Tice H."/>
            <person name="Pitluck S."/>
            <person name="Thompson L.S."/>
            <person name="Brettin T."/>
            <person name="Bruce D."/>
            <person name="Han C."/>
            <person name="Tapia R."/>
            <person name="Schmutz J."/>
            <person name="Larimer F."/>
            <person name="Land M."/>
            <person name="Hauser L."/>
            <person name="Kyrpides N."/>
            <person name="Ivanova N."/>
            <person name="Staley J."/>
            <person name="Richardson P."/>
        </authorList>
    </citation>
    <scope>NUCLEOTIDE SEQUENCE [LARGE SCALE GENOMIC DNA]</scope>
    <source>
        <strain evidence="3 4">37</strain>
    </source>
</reference>
<dbReference type="GO" id="GO:0016740">
    <property type="term" value="F:transferase activity"/>
    <property type="evidence" value="ECO:0007669"/>
    <property type="project" value="UniProtKB-KW"/>
</dbReference>
<keyword evidence="3" id="KW-0808">Transferase</keyword>
<proteinExistence type="predicted"/>
<feature type="domain" description="Formyl transferase C-terminal" evidence="2">
    <location>
        <begin position="173"/>
        <end position="256"/>
    </location>
</feature>
<feature type="domain" description="Formyl transferase N-terminal" evidence="1">
    <location>
        <begin position="36"/>
        <end position="153"/>
    </location>
</feature>
<dbReference type="SUPFAM" id="SSF53328">
    <property type="entry name" value="Formyltransferase"/>
    <property type="match status" value="1"/>
</dbReference>
<dbReference type="Pfam" id="PF02911">
    <property type="entry name" value="Formyl_trans_C"/>
    <property type="match status" value="1"/>
</dbReference>
<dbReference type="RefSeq" id="WP_011769604.1">
    <property type="nucleotide sequence ID" value="NC_008709.1"/>
</dbReference>
<keyword evidence="4" id="KW-1185">Reference proteome</keyword>
<evidence type="ECO:0000259" key="1">
    <source>
        <dbReference type="Pfam" id="PF00551"/>
    </source>
</evidence>
<dbReference type="OrthoDB" id="580992at2"/>
<dbReference type="SUPFAM" id="SSF50486">
    <property type="entry name" value="FMT C-terminal domain-like"/>
    <property type="match status" value="1"/>
</dbReference>
<dbReference type="InterPro" id="IPR011034">
    <property type="entry name" value="Formyl_transferase-like_C_sf"/>
</dbReference>
<evidence type="ECO:0000313" key="3">
    <source>
        <dbReference type="EMBL" id="ABM03041.1"/>
    </source>
</evidence>
<dbReference type="Proteomes" id="UP000000639">
    <property type="component" value="Chromosome"/>
</dbReference>
<dbReference type="PANTHER" id="PTHR43388:SF1">
    <property type="entry name" value="HYDROGENASE MATURATION FACTOR HOXX"/>
    <property type="match status" value="1"/>
</dbReference>
<dbReference type="InterPro" id="IPR002376">
    <property type="entry name" value="Formyl_transf_N"/>
</dbReference>
<dbReference type="EMBL" id="CP000510">
    <property type="protein sequence ID" value="ABM03041.1"/>
    <property type="molecule type" value="Genomic_DNA"/>
</dbReference>
<dbReference type="Gene3D" id="3.40.50.12230">
    <property type="match status" value="1"/>
</dbReference>
<dbReference type="KEGG" id="pin:Ping_1209"/>
<dbReference type="Pfam" id="PF00551">
    <property type="entry name" value="Formyl_trans_N"/>
    <property type="match status" value="1"/>
</dbReference>
<dbReference type="PANTHER" id="PTHR43388">
    <property type="entry name" value="HYDROGENASE MATURATION FACTOR HOXX"/>
    <property type="match status" value="1"/>
</dbReference>
<dbReference type="eggNOG" id="COG0223">
    <property type="taxonomic scope" value="Bacteria"/>
</dbReference>
<dbReference type="HOGENOM" id="CLU_979593_0_0_6"/>
<protein>
    <submittedName>
        <fullName evidence="3">Formyl transferase domain protein</fullName>
    </submittedName>
</protein>
<organism evidence="3 4">
    <name type="scientific">Psychromonas ingrahamii (strain DSM 17664 / CCUG 51855 / 37)</name>
    <dbReference type="NCBI Taxonomy" id="357804"/>
    <lineage>
        <taxon>Bacteria</taxon>
        <taxon>Pseudomonadati</taxon>
        <taxon>Pseudomonadota</taxon>
        <taxon>Gammaproteobacteria</taxon>
        <taxon>Alteromonadales</taxon>
        <taxon>Psychromonadaceae</taxon>
        <taxon>Psychromonas</taxon>
    </lineage>
</organism>
<dbReference type="STRING" id="357804.Ping_1209"/>
<gene>
    <name evidence="3" type="ordered locus">Ping_1209</name>
</gene>
<dbReference type="AlphaFoldDB" id="A1SU76"/>
<accession>A1SU76</accession>
<evidence type="ECO:0000259" key="2">
    <source>
        <dbReference type="Pfam" id="PF02911"/>
    </source>
</evidence>
<sequence>MEDGLSVKLANKKCLFLCSTFNGLSQKFWVNFSSLFKESHLMLRINPAAIKAFQPHLIICPFLEDFIPDQIWSAIPCFIVHPGPADEAGPSVLNWAILEGKTHWSVTIIQADAQWDAGPVWAQAKFKLPVASLSSIYRQQVSDTALQLLPQALSRYYSEKKPLLTAPPVYRIRITQQQLRIIWDRPSAEIIKKIHAGDSKPGAPAMIEDNDYLLFGAQTGESTPHLSAFRPGEIITQQDGQICVRTSDGCVWISRMADITENIKIRPADLLAQSASTITRVIVK</sequence>
<dbReference type="InterPro" id="IPR005793">
    <property type="entry name" value="Formyl_trans_C"/>
</dbReference>
<dbReference type="InterPro" id="IPR047180">
    <property type="entry name" value="HoxX-like"/>
</dbReference>
<dbReference type="CDD" id="cd08701">
    <property type="entry name" value="FMT_C_HypX"/>
    <property type="match status" value="1"/>
</dbReference>
<dbReference type="InterPro" id="IPR036477">
    <property type="entry name" value="Formyl_transf_N_sf"/>
</dbReference>